<keyword evidence="7" id="KW-1185">Reference proteome</keyword>
<protein>
    <submittedName>
        <fullName evidence="6">Sigma-70 family RNA polymerase sigma factor</fullName>
    </submittedName>
</protein>
<evidence type="ECO:0000256" key="3">
    <source>
        <dbReference type="ARBA" id="ARBA00023163"/>
    </source>
</evidence>
<feature type="region of interest" description="Disordered" evidence="4">
    <location>
        <begin position="209"/>
        <end position="248"/>
    </location>
</feature>
<dbReference type="InterPro" id="IPR039425">
    <property type="entry name" value="RNA_pol_sigma-70-like"/>
</dbReference>
<dbReference type="EMBL" id="CP063458">
    <property type="protein sequence ID" value="QOV90957.1"/>
    <property type="molecule type" value="Genomic_DNA"/>
</dbReference>
<dbReference type="InterPro" id="IPR013325">
    <property type="entry name" value="RNA_pol_sigma_r2"/>
</dbReference>
<dbReference type="PANTHER" id="PTHR43133:SF25">
    <property type="entry name" value="RNA POLYMERASE SIGMA FACTOR RFAY-RELATED"/>
    <property type="match status" value="1"/>
</dbReference>
<dbReference type="Pfam" id="PF04542">
    <property type="entry name" value="Sigma70_r2"/>
    <property type="match status" value="1"/>
</dbReference>
<accession>A0A7M2WZL4</accession>
<dbReference type="Gene3D" id="1.10.1740.10">
    <property type="match status" value="1"/>
</dbReference>
<reference evidence="6 7" key="1">
    <citation type="submission" date="2020-10" db="EMBL/GenBank/DDBJ databases">
        <title>Wide distribution of Phycisphaera-like planctomycetes from WD2101 soil group in peatlands and genome analysis of the first cultivated representative.</title>
        <authorList>
            <person name="Dedysh S.N."/>
            <person name="Beletsky A.V."/>
            <person name="Ivanova A."/>
            <person name="Kulichevskaya I.S."/>
            <person name="Suzina N.E."/>
            <person name="Philippov D.A."/>
            <person name="Rakitin A.L."/>
            <person name="Mardanov A.V."/>
            <person name="Ravin N.V."/>
        </authorList>
    </citation>
    <scope>NUCLEOTIDE SEQUENCE [LARGE SCALE GENOMIC DNA]</scope>
    <source>
        <strain evidence="6 7">M1803</strain>
    </source>
</reference>
<proteinExistence type="predicted"/>
<keyword evidence="2" id="KW-0731">Sigma factor</keyword>
<sequence length="248" mass="28042">MNNANSNLNPGDEPYKQWFLDSVYEPNWESITMYLMFMLRDDHAVKEVFQETFLAAWTQFARVKPERKLSDYLRGICRNKVKDWLKKKKRNRNDTSLDSGAGEDSSGLDQSLANTSAGPLELAEKHELIALVKDLLRPEIPLLEAVPGPLSQRTRDTLVAYMRADFNKDKAAKLLGKPETTFKDWFLKAEEELRAVGVGFANYVFGSESKVLPGPRSADPSLRSENRGKKTTCESLGEEIIGKEGDHE</sequence>
<dbReference type="InterPro" id="IPR014284">
    <property type="entry name" value="RNA_pol_sigma-70_dom"/>
</dbReference>
<name>A0A7M2WZL4_9BACT</name>
<organism evidence="6 7">
    <name type="scientific">Humisphaera borealis</name>
    <dbReference type="NCBI Taxonomy" id="2807512"/>
    <lineage>
        <taxon>Bacteria</taxon>
        <taxon>Pseudomonadati</taxon>
        <taxon>Planctomycetota</taxon>
        <taxon>Phycisphaerae</taxon>
        <taxon>Tepidisphaerales</taxon>
        <taxon>Tepidisphaeraceae</taxon>
        <taxon>Humisphaera</taxon>
    </lineage>
</organism>
<evidence type="ECO:0000313" key="7">
    <source>
        <dbReference type="Proteomes" id="UP000593765"/>
    </source>
</evidence>
<evidence type="ECO:0000256" key="1">
    <source>
        <dbReference type="ARBA" id="ARBA00023015"/>
    </source>
</evidence>
<dbReference type="NCBIfam" id="TIGR02937">
    <property type="entry name" value="sigma70-ECF"/>
    <property type="match status" value="1"/>
</dbReference>
<feature type="compositionally biased region" description="Basic and acidic residues" evidence="4">
    <location>
        <begin position="222"/>
        <end position="232"/>
    </location>
</feature>
<dbReference type="KEGG" id="hbs:IPV69_06240"/>
<dbReference type="GO" id="GO:0006352">
    <property type="term" value="P:DNA-templated transcription initiation"/>
    <property type="evidence" value="ECO:0007669"/>
    <property type="project" value="InterPro"/>
</dbReference>
<dbReference type="SUPFAM" id="SSF88946">
    <property type="entry name" value="Sigma2 domain of RNA polymerase sigma factors"/>
    <property type="match status" value="1"/>
</dbReference>
<dbReference type="RefSeq" id="WP_206294063.1">
    <property type="nucleotide sequence ID" value="NZ_CP063458.1"/>
</dbReference>
<dbReference type="InterPro" id="IPR007627">
    <property type="entry name" value="RNA_pol_sigma70_r2"/>
</dbReference>
<dbReference type="GO" id="GO:0016987">
    <property type="term" value="F:sigma factor activity"/>
    <property type="evidence" value="ECO:0007669"/>
    <property type="project" value="UniProtKB-KW"/>
</dbReference>
<gene>
    <name evidence="6" type="ORF">IPV69_06240</name>
</gene>
<dbReference type="AlphaFoldDB" id="A0A7M2WZL4"/>
<evidence type="ECO:0000259" key="5">
    <source>
        <dbReference type="Pfam" id="PF04542"/>
    </source>
</evidence>
<keyword evidence="1" id="KW-0805">Transcription regulation</keyword>
<keyword evidence="3" id="KW-0804">Transcription</keyword>
<feature type="region of interest" description="Disordered" evidence="4">
    <location>
        <begin position="92"/>
        <end position="111"/>
    </location>
</feature>
<evidence type="ECO:0000256" key="2">
    <source>
        <dbReference type="ARBA" id="ARBA00023082"/>
    </source>
</evidence>
<evidence type="ECO:0000313" key="6">
    <source>
        <dbReference type="EMBL" id="QOV90957.1"/>
    </source>
</evidence>
<feature type="domain" description="RNA polymerase sigma-70 region 2" evidence="5">
    <location>
        <begin position="34"/>
        <end position="90"/>
    </location>
</feature>
<evidence type="ECO:0000256" key="4">
    <source>
        <dbReference type="SAM" id="MobiDB-lite"/>
    </source>
</evidence>
<dbReference type="PANTHER" id="PTHR43133">
    <property type="entry name" value="RNA POLYMERASE ECF-TYPE SIGMA FACTO"/>
    <property type="match status" value="1"/>
</dbReference>
<dbReference type="Proteomes" id="UP000593765">
    <property type="component" value="Chromosome"/>
</dbReference>